<reference evidence="2 3" key="1">
    <citation type="submission" date="2017-05" db="EMBL/GenBank/DDBJ databases">
        <authorList>
            <person name="Varghese N."/>
            <person name="Submissions S."/>
        </authorList>
    </citation>
    <scope>NUCLEOTIDE SEQUENCE [LARGE SCALE GENOMIC DNA]</scope>
    <source>
        <strain evidence="2 3">DSM 19036</strain>
    </source>
</reference>
<dbReference type="Gene3D" id="2.60.120.10">
    <property type="entry name" value="Jelly Rolls"/>
    <property type="match status" value="1"/>
</dbReference>
<accession>A0A521EAT7</accession>
<dbReference type="SUPFAM" id="SSF51206">
    <property type="entry name" value="cAMP-binding domain-like"/>
    <property type="match status" value="1"/>
</dbReference>
<dbReference type="CDD" id="cd00038">
    <property type="entry name" value="CAP_ED"/>
    <property type="match status" value="1"/>
</dbReference>
<protein>
    <submittedName>
        <fullName evidence="2">cAMP-binding domain of CRP or a regulatory subunit of cAMP-dependent protein kinases</fullName>
    </submittedName>
</protein>
<dbReference type="Proteomes" id="UP000320300">
    <property type="component" value="Unassembled WGS sequence"/>
</dbReference>
<dbReference type="EMBL" id="FXTN01000007">
    <property type="protein sequence ID" value="SMO81058.1"/>
    <property type="molecule type" value="Genomic_DNA"/>
</dbReference>
<name>A0A521EAT7_9SPHI</name>
<dbReference type="AlphaFoldDB" id="A0A521EAT7"/>
<sequence>MKILENHTGQVRLERIIRRELLPKLELLAAGISLQFIDSLIIMSELRTVNKGQYLEEAGSRGDGNLLYLNTGIAHTFYRDNINDKPIITRIWKKHDIIFDLDNFLNCQSRQESTQMLEDGELLSISYRNLKKLMKTYPNMVSFLLHLQAEKERQFIYYQHLLKLNVEEKVRIFLNDNPAMINRINNEYIAMHLGISRSRFSKAYSIYKRGNSLS</sequence>
<gene>
    <name evidence="2" type="ORF">SAMN06265348_107333</name>
</gene>
<dbReference type="InterPro" id="IPR014710">
    <property type="entry name" value="RmlC-like_jellyroll"/>
</dbReference>
<proteinExistence type="predicted"/>
<dbReference type="InterPro" id="IPR000595">
    <property type="entry name" value="cNMP-bd_dom"/>
</dbReference>
<dbReference type="InterPro" id="IPR018490">
    <property type="entry name" value="cNMP-bd_dom_sf"/>
</dbReference>
<dbReference type="RefSeq" id="WP_142529135.1">
    <property type="nucleotide sequence ID" value="NZ_CBCSJO010000007.1"/>
</dbReference>
<feature type="domain" description="Cyclic nucleotide-binding" evidence="1">
    <location>
        <begin position="47"/>
        <end position="137"/>
    </location>
</feature>
<dbReference type="OrthoDB" id="798621at2"/>
<evidence type="ECO:0000313" key="2">
    <source>
        <dbReference type="EMBL" id="SMO81058.1"/>
    </source>
</evidence>
<evidence type="ECO:0000259" key="1">
    <source>
        <dbReference type="Pfam" id="PF00027"/>
    </source>
</evidence>
<keyword evidence="3" id="KW-1185">Reference proteome</keyword>
<dbReference type="Pfam" id="PF00027">
    <property type="entry name" value="cNMP_binding"/>
    <property type="match status" value="1"/>
</dbReference>
<organism evidence="2 3">
    <name type="scientific">Pedobacter westerhofensis</name>
    <dbReference type="NCBI Taxonomy" id="425512"/>
    <lineage>
        <taxon>Bacteria</taxon>
        <taxon>Pseudomonadati</taxon>
        <taxon>Bacteroidota</taxon>
        <taxon>Sphingobacteriia</taxon>
        <taxon>Sphingobacteriales</taxon>
        <taxon>Sphingobacteriaceae</taxon>
        <taxon>Pedobacter</taxon>
    </lineage>
</organism>
<evidence type="ECO:0000313" key="3">
    <source>
        <dbReference type="Proteomes" id="UP000320300"/>
    </source>
</evidence>